<evidence type="ECO:0000313" key="1">
    <source>
        <dbReference type="EMBL" id="NYF89867.1"/>
    </source>
</evidence>
<dbReference type="EMBL" id="JACCCU010000001">
    <property type="protein sequence ID" value="NYF89867.1"/>
    <property type="molecule type" value="Genomic_DNA"/>
</dbReference>
<comment type="caution">
    <text evidence="1">The sequence shown here is derived from an EMBL/GenBank/DDBJ whole genome shotgun (WGS) entry which is preliminary data.</text>
</comment>
<dbReference type="AlphaFoldDB" id="A0A852VEA1"/>
<gene>
    <name evidence="1" type="ORF">HDF08_001934</name>
</gene>
<organism evidence="1 2">
    <name type="scientific">Tunturiibacter lichenicola</name>
    <dbReference type="NCBI Taxonomy" id="2051959"/>
    <lineage>
        <taxon>Bacteria</taxon>
        <taxon>Pseudomonadati</taxon>
        <taxon>Acidobacteriota</taxon>
        <taxon>Terriglobia</taxon>
        <taxon>Terriglobales</taxon>
        <taxon>Acidobacteriaceae</taxon>
        <taxon>Tunturiibacter</taxon>
    </lineage>
</organism>
<sequence length="120" mass="13461">MNPDAPDGFITEWDPFAEEKAPPESVTVFGIALRVGDRVRIWPQKTADIMDIALTGKVGVIEAIEQDFEDQIQLAVVIDDDPGREFGVMRQPGHRFFFGTEEVEPYTDKEHNALREDASA</sequence>
<name>A0A852VEA1_9BACT</name>
<protein>
    <submittedName>
        <fullName evidence="1">Uncharacterized protein</fullName>
    </submittedName>
</protein>
<reference evidence="1 2" key="1">
    <citation type="submission" date="2020-07" db="EMBL/GenBank/DDBJ databases">
        <title>Genomic Encyclopedia of Type Strains, Phase IV (KMG-V): Genome sequencing to study the core and pangenomes of soil and plant-associated prokaryotes.</title>
        <authorList>
            <person name="Whitman W."/>
        </authorList>
    </citation>
    <scope>NUCLEOTIDE SEQUENCE [LARGE SCALE GENOMIC DNA]</scope>
    <source>
        <strain evidence="1 2">M8UP22</strain>
    </source>
</reference>
<dbReference type="Proteomes" id="UP000564385">
    <property type="component" value="Unassembled WGS sequence"/>
</dbReference>
<evidence type="ECO:0000313" key="2">
    <source>
        <dbReference type="Proteomes" id="UP000564385"/>
    </source>
</evidence>
<accession>A0A852VEA1</accession>
<proteinExistence type="predicted"/>